<dbReference type="EMBL" id="JAGMUU010000056">
    <property type="protein sequence ID" value="KAH7111477.1"/>
    <property type="molecule type" value="Genomic_DNA"/>
</dbReference>
<evidence type="ECO:0000313" key="3">
    <source>
        <dbReference type="Proteomes" id="UP000717696"/>
    </source>
</evidence>
<dbReference type="InterPro" id="IPR056120">
    <property type="entry name" value="DUF7703"/>
</dbReference>
<comment type="caution">
    <text evidence="2">The sequence shown here is derived from an EMBL/GenBank/DDBJ whole genome shotgun (WGS) entry which is preliminary data.</text>
</comment>
<sequence length="70" mass="7796">MSAQQRLIAILPASNNFDIETACKPLIYSVELKVEFIILNRLLVFIRQTPALAFRVVATDSASHPQPVES</sequence>
<keyword evidence="3" id="KW-1185">Reference proteome</keyword>
<dbReference type="OrthoDB" id="405906at2759"/>
<dbReference type="Pfam" id="PF24802">
    <property type="entry name" value="DUF7703"/>
    <property type="match status" value="1"/>
</dbReference>
<accession>A0A9P9D2Y8</accession>
<evidence type="ECO:0000259" key="1">
    <source>
        <dbReference type="Pfam" id="PF24802"/>
    </source>
</evidence>
<feature type="domain" description="DUF7703" evidence="1">
    <location>
        <begin position="9"/>
        <end position="48"/>
    </location>
</feature>
<protein>
    <recommendedName>
        <fullName evidence="1">DUF7703 domain-containing protein</fullName>
    </recommendedName>
</protein>
<reference evidence="2" key="1">
    <citation type="journal article" date="2021" name="Nat. Commun.">
        <title>Genetic determinants of endophytism in the Arabidopsis root mycobiome.</title>
        <authorList>
            <person name="Mesny F."/>
            <person name="Miyauchi S."/>
            <person name="Thiergart T."/>
            <person name="Pickel B."/>
            <person name="Atanasova L."/>
            <person name="Karlsson M."/>
            <person name="Huettel B."/>
            <person name="Barry K.W."/>
            <person name="Haridas S."/>
            <person name="Chen C."/>
            <person name="Bauer D."/>
            <person name="Andreopoulos W."/>
            <person name="Pangilinan J."/>
            <person name="LaButti K."/>
            <person name="Riley R."/>
            <person name="Lipzen A."/>
            <person name="Clum A."/>
            <person name="Drula E."/>
            <person name="Henrissat B."/>
            <person name="Kohler A."/>
            <person name="Grigoriev I.V."/>
            <person name="Martin F.M."/>
            <person name="Hacquard S."/>
        </authorList>
    </citation>
    <scope>NUCLEOTIDE SEQUENCE</scope>
    <source>
        <strain evidence="2">MPI-CAGE-AT-0021</strain>
    </source>
</reference>
<name>A0A9P9D2Y8_9HYPO</name>
<organism evidence="2 3">
    <name type="scientific">Dactylonectria estremocensis</name>
    <dbReference type="NCBI Taxonomy" id="1079267"/>
    <lineage>
        <taxon>Eukaryota</taxon>
        <taxon>Fungi</taxon>
        <taxon>Dikarya</taxon>
        <taxon>Ascomycota</taxon>
        <taxon>Pezizomycotina</taxon>
        <taxon>Sordariomycetes</taxon>
        <taxon>Hypocreomycetidae</taxon>
        <taxon>Hypocreales</taxon>
        <taxon>Nectriaceae</taxon>
        <taxon>Dactylonectria</taxon>
    </lineage>
</organism>
<proteinExistence type="predicted"/>
<gene>
    <name evidence="2" type="ORF">B0J13DRAFT_272240</name>
</gene>
<dbReference type="AlphaFoldDB" id="A0A9P9D2Y8"/>
<dbReference type="Proteomes" id="UP000717696">
    <property type="component" value="Unassembled WGS sequence"/>
</dbReference>
<evidence type="ECO:0000313" key="2">
    <source>
        <dbReference type="EMBL" id="KAH7111477.1"/>
    </source>
</evidence>